<comment type="caution">
    <text evidence="6">The sequence shown here is derived from an EMBL/GenBank/DDBJ whole genome shotgun (WGS) entry which is preliminary data.</text>
</comment>
<keyword evidence="4" id="KW-0804">Transcription</keyword>
<dbReference type="SUPFAM" id="SSF46785">
    <property type="entry name" value="Winged helix' DNA-binding domain"/>
    <property type="match status" value="1"/>
</dbReference>
<evidence type="ECO:0000256" key="2">
    <source>
        <dbReference type="ARBA" id="ARBA00023015"/>
    </source>
</evidence>
<evidence type="ECO:0000313" key="6">
    <source>
        <dbReference type="EMBL" id="RVU39218.1"/>
    </source>
</evidence>
<dbReference type="SUPFAM" id="SSF53850">
    <property type="entry name" value="Periplasmic binding protein-like II"/>
    <property type="match status" value="1"/>
</dbReference>
<dbReference type="FunFam" id="1.10.10.10:FF:000038">
    <property type="entry name" value="Glycine cleavage system transcriptional activator"/>
    <property type="match status" value="1"/>
</dbReference>
<dbReference type="PANTHER" id="PTHR30537:SF26">
    <property type="entry name" value="GLYCINE CLEAVAGE SYSTEM TRANSCRIPTIONAL ACTIVATOR"/>
    <property type="match status" value="1"/>
</dbReference>
<dbReference type="InterPro" id="IPR005119">
    <property type="entry name" value="LysR_subst-bd"/>
</dbReference>
<dbReference type="GO" id="GO:0006351">
    <property type="term" value="P:DNA-templated transcription"/>
    <property type="evidence" value="ECO:0007669"/>
    <property type="project" value="TreeGrafter"/>
</dbReference>
<dbReference type="EMBL" id="SADE01000001">
    <property type="protein sequence ID" value="RVU39218.1"/>
    <property type="molecule type" value="Genomic_DNA"/>
</dbReference>
<sequence length="306" mass="34033">MIHAMPSLISLRAFEAAARLGSFKQAAEELSVTPTAVSHHIRSLEEALDLQLFVRETRAVRLTDTGKQLAGRLTIAFTEISDALADVRVSENVLTMTTTPAFGALWLAPRLEDFQKAHPEITVRLETGTAPVDLMRDRRIDLAIRYGGGDGPLLAQTLPHERIGLFGSEKLVSEMDGRIDDATILCTEWEQPDLAPVRLDEWLQAAQFKGRTTIRKFAQEHHVVQCAVAGQGLALLSNVLADDLVARDLLAPFRPDVTVPGRSYKILCLPERRRVRKIARFIEWLEHGLTQPAQANTTDRLQVIQP</sequence>
<keyword evidence="7" id="KW-1185">Reference proteome</keyword>
<dbReference type="PRINTS" id="PR00039">
    <property type="entry name" value="HTHLYSR"/>
</dbReference>
<evidence type="ECO:0000313" key="7">
    <source>
        <dbReference type="Proteomes" id="UP000287447"/>
    </source>
</evidence>
<comment type="similarity">
    <text evidence="1">Belongs to the LysR transcriptional regulatory family.</text>
</comment>
<evidence type="ECO:0000256" key="1">
    <source>
        <dbReference type="ARBA" id="ARBA00009437"/>
    </source>
</evidence>
<keyword evidence="2" id="KW-0805">Transcription regulation</keyword>
<dbReference type="InterPro" id="IPR036390">
    <property type="entry name" value="WH_DNA-bd_sf"/>
</dbReference>
<dbReference type="Pfam" id="PF00126">
    <property type="entry name" value="HTH_1"/>
    <property type="match status" value="1"/>
</dbReference>
<dbReference type="InterPro" id="IPR058163">
    <property type="entry name" value="LysR-type_TF_proteobact-type"/>
</dbReference>
<evidence type="ECO:0000259" key="5">
    <source>
        <dbReference type="PROSITE" id="PS50931"/>
    </source>
</evidence>
<dbReference type="InterPro" id="IPR036388">
    <property type="entry name" value="WH-like_DNA-bd_sf"/>
</dbReference>
<evidence type="ECO:0000256" key="3">
    <source>
        <dbReference type="ARBA" id="ARBA00023125"/>
    </source>
</evidence>
<feature type="domain" description="HTH lysR-type" evidence="5">
    <location>
        <begin position="6"/>
        <end position="63"/>
    </location>
</feature>
<name>A0A3S2ZC75_9PROT</name>
<dbReference type="Pfam" id="PF03466">
    <property type="entry name" value="LysR_substrate"/>
    <property type="match status" value="1"/>
</dbReference>
<dbReference type="PROSITE" id="PS50931">
    <property type="entry name" value="HTH_LYSR"/>
    <property type="match status" value="1"/>
</dbReference>
<protein>
    <submittedName>
        <fullName evidence="6">LysR family transcriptional regulator</fullName>
    </submittedName>
</protein>
<dbReference type="PANTHER" id="PTHR30537">
    <property type="entry name" value="HTH-TYPE TRANSCRIPTIONAL REGULATOR"/>
    <property type="match status" value="1"/>
</dbReference>
<dbReference type="Gene3D" id="3.40.190.10">
    <property type="entry name" value="Periplasmic binding protein-like II"/>
    <property type="match status" value="2"/>
</dbReference>
<dbReference type="AlphaFoldDB" id="A0A3S2ZC75"/>
<dbReference type="InterPro" id="IPR000847">
    <property type="entry name" value="LysR_HTH_N"/>
</dbReference>
<accession>A0A3S2ZC75</accession>
<dbReference type="Proteomes" id="UP000287447">
    <property type="component" value="Unassembled WGS sequence"/>
</dbReference>
<dbReference type="GO" id="GO:0003700">
    <property type="term" value="F:DNA-binding transcription factor activity"/>
    <property type="evidence" value="ECO:0007669"/>
    <property type="project" value="InterPro"/>
</dbReference>
<reference evidence="7" key="1">
    <citation type="submission" date="2019-01" db="EMBL/GenBank/DDBJ databases">
        <title>Gri0909 isolated from a small marine red alga.</title>
        <authorList>
            <person name="Kim J."/>
            <person name="Jeong S.E."/>
            <person name="Jeon C.O."/>
        </authorList>
    </citation>
    <scope>NUCLEOTIDE SEQUENCE [LARGE SCALE GENOMIC DNA]</scope>
    <source>
        <strain evidence="7">Gri0909</strain>
    </source>
</reference>
<dbReference type="GO" id="GO:0043565">
    <property type="term" value="F:sequence-specific DNA binding"/>
    <property type="evidence" value="ECO:0007669"/>
    <property type="project" value="TreeGrafter"/>
</dbReference>
<evidence type="ECO:0000256" key="4">
    <source>
        <dbReference type="ARBA" id="ARBA00023163"/>
    </source>
</evidence>
<dbReference type="Gene3D" id="1.10.10.10">
    <property type="entry name" value="Winged helix-like DNA-binding domain superfamily/Winged helix DNA-binding domain"/>
    <property type="match status" value="1"/>
</dbReference>
<proteinExistence type="inferred from homology"/>
<gene>
    <name evidence="6" type="ORF">EOI86_08220</name>
</gene>
<keyword evidence="3" id="KW-0238">DNA-binding</keyword>
<organism evidence="6 7">
    <name type="scientific">Hwanghaeella grinnelliae</name>
    <dbReference type="NCBI Taxonomy" id="2500179"/>
    <lineage>
        <taxon>Bacteria</taxon>
        <taxon>Pseudomonadati</taxon>
        <taxon>Pseudomonadota</taxon>
        <taxon>Alphaproteobacteria</taxon>
        <taxon>Rhodospirillales</taxon>
        <taxon>Rhodospirillaceae</taxon>
        <taxon>Hwanghaeella</taxon>
    </lineage>
</organism>